<dbReference type="EMBL" id="JAILXK010000002">
    <property type="protein sequence ID" value="MBY4638376.1"/>
    <property type="molecule type" value="Genomic_DNA"/>
</dbReference>
<evidence type="ECO:0000256" key="4">
    <source>
        <dbReference type="ARBA" id="ARBA00022840"/>
    </source>
</evidence>
<keyword evidence="5 7" id="KW-1133">Transmembrane helix</keyword>
<evidence type="ECO:0000259" key="8">
    <source>
        <dbReference type="PROSITE" id="PS50893"/>
    </source>
</evidence>
<dbReference type="InterPro" id="IPR017871">
    <property type="entry name" value="ABC_transporter-like_CS"/>
</dbReference>
<dbReference type="SUPFAM" id="SSF90123">
    <property type="entry name" value="ABC transporter transmembrane region"/>
    <property type="match status" value="1"/>
</dbReference>
<sequence>MTGSIVLSAGEAQRLPHGGTGWRVATGRLELYLVSDDRRRFVELLDVDGSIAPLPEGARHFLVVALEECDLAALPAGTFDDSDHGAALDAAFAVEAAERDASLVERITRTRSSGVAAGDAWAVWQALGAALGISVDTQRLRGAATDFMQTPVLARLAGLRAARTILAPGWWRDDAGPMLLRRGDDSVCAAIWIRGAYRDEEDNAVEPADIHSLCWRIYAPITRDISTFGNMARNVAGGIWREFPLIAGAGLGAALLGLLVPVASAWIFDEIVPSGAGGLLIGVGMALAIAALVGAAFSVTRILATARVAARGQVAMAAGVSDRVLRLPARFFRTLSPGDFNQRIEALESIRALVTSVLLNAGLTAFFALFYLGLLFVYEPRMALAALAVTFVYVVAVVVSRVAQAAPLREAAERDGKLAGLTFEILEGLPKLRSAAAEERVLHRWQDAYRLEREADARGRRIGIHFGAFADAWGVISLLALFATAALLATRDVPPGQFIGFLAAFAVFQGSFTGLCESLLALYMARPLAERARPILTAEVEATEARADPGTLTGDIQVSGLSFGYDNMMAPLLHNLSLAVAPGEHVAIVGGSGSGKSTLLRLLLGFEAPTTGSIAYDGQELASLDPARLRSQIGVVLQSSQLFAGTIMENIRGASDAGIEQCQLAAEAAGLRSDLALMPMGMHTMVTEGAGTLSGGQRQRILIARALAGRPRILFFDEATSALDNATQAIVARTLDGIDASRITIAHRLSTVRNADRICVLERGRFVESGTFADLMARDGAFAALARRQLLED</sequence>
<keyword evidence="11" id="KW-1185">Reference proteome</keyword>
<dbReference type="InterPro" id="IPR003593">
    <property type="entry name" value="AAA+_ATPase"/>
</dbReference>
<feature type="transmembrane region" description="Helical" evidence="7">
    <location>
        <begin position="352"/>
        <end position="376"/>
    </location>
</feature>
<dbReference type="Gene3D" id="3.40.50.300">
    <property type="entry name" value="P-loop containing nucleotide triphosphate hydrolases"/>
    <property type="match status" value="1"/>
</dbReference>
<dbReference type="PROSITE" id="PS50929">
    <property type="entry name" value="ABC_TM1F"/>
    <property type="match status" value="1"/>
</dbReference>
<organism evidence="10 11">
    <name type="scientific">Sphingopyxis jiangsuensis</name>
    <dbReference type="NCBI Taxonomy" id="2871171"/>
    <lineage>
        <taxon>Bacteria</taxon>
        <taxon>Pseudomonadati</taxon>
        <taxon>Pseudomonadota</taxon>
        <taxon>Alphaproteobacteria</taxon>
        <taxon>Sphingomonadales</taxon>
        <taxon>Sphingomonadaceae</taxon>
        <taxon>Sphingopyxis</taxon>
    </lineage>
</organism>
<name>A0ABS7MHY3_9SPHN</name>
<feature type="transmembrane region" description="Helical" evidence="7">
    <location>
        <begin position="501"/>
        <end position="523"/>
    </location>
</feature>
<dbReference type="SUPFAM" id="SSF52540">
    <property type="entry name" value="P-loop containing nucleoside triphosphate hydrolases"/>
    <property type="match status" value="1"/>
</dbReference>
<comment type="subcellular location">
    <subcellularLocation>
        <location evidence="1">Cell membrane</location>
        <topology evidence="1">Multi-pass membrane protein</topology>
    </subcellularLocation>
</comment>
<accession>A0ABS7MHY3</accession>
<keyword evidence="4 10" id="KW-0067">ATP-binding</keyword>
<feature type="domain" description="ABC transporter" evidence="8">
    <location>
        <begin position="556"/>
        <end position="788"/>
    </location>
</feature>
<dbReference type="InterPro" id="IPR039421">
    <property type="entry name" value="Type_1_exporter"/>
</dbReference>
<dbReference type="PROSITE" id="PS50893">
    <property type="entry name" value="ABC_TRANSPORTER_2"/>
    <property type="match status" value="1"/>
</dbReference>
<dbReference type="RefSeq" id="WP_222137307.1">
    <property type="nucleotide sequence ID" value="NZ_JAILXK010000002.1"/>
</dbReference>
<feature type="transmembrane region" description="Helical" evidence="7">
    <location>
        <begin position="382"/>
        <end position="399"/>
    </location>
</feature>
<keyword evidence="2 7" id="KW-0812">Transmembrane</keyword>
<feature type="domain" description="ABC transmembrane type-1" evidence="9">
    <location>
        <begin position="245"/>
        <end position="524"/>
    </location>
</feature>
<evidence type="ECO:0000256" key="7">
    <source>
        <dbReference type="SAM" id="Phobius"/>
    </source>
</evidence>
<dbReference type="PROSITE" id="PS00211">
    <property type="entry name" value="ABC_TRANSPORTER_1"/>
    <property type="match status" value="1"/>
</dbReference>
<comment type="caution">
    <text evidence="10">The sequence shown here is derived from an EMBL/GenBank/DDBJ whole genome shotgun (WGS) entry which is preliminary data.</text>
</comment>
<dbReference type="PANTHER" id="PTHR24221:SF654">
    <property type="entry name" value="ATP-BINDING CASSETTE SUB-FAMILY B MEMBER 6"/>
    <property type="match status" value="1"/>
</dbReference>
<evidence type="ECO:0000256" key="1">
    <source>
        <dbReference type="ARBA" id="ARBA00004651"/>
    </source>
</evidence>
<feature type="transmembrane region" description="Helical" evidence="7">
    <location>
        <begin position="243"/>
        <end position="267"/>
    </location>
</feature>
<dbReference type="GO" id="GO:0005524">
    <property type="term" value="F:ATP binding"/>
    <property type="evidence" value="ECO:0007669"/>
    <property type="project" value="UniProtKB-KW"/>
</dbReference>
<proteinExistence type="predicted"/>
<evidence type="ECO:0000313" key="10">
    <source>
        <dbReference type="EMBL" id="MBY4638376.1"/>
    </source>
</evidence>
<evidence type="ECO:0000259" key="9">
    <source>
        <dbReference type="PROSITE" id="PS50929"/>
    </source>
</evidence>
<dbReference type="InterPro" id="IPR027417">
    <property type="entry name" value="P-loop_NTPase"/>
</dbReference>
<dbReference type="InterPro" id="IPR003439">
    <property type="entry name" value="ABC_transporter-like_ATP-bd"/>
</dbReference>
<gene>
    <name evidence="10" type="ORF">K5P26_14630</name>
</gene>
<dbReference type="InterPro" id="IPR011527">
    <property type="entry name" value="ABC1_TM_dom"/>
</dbReference>
<dbReference type="Gene3D" id="1.20.1560.10">
    <property type="entry name" value="ABC transporter type 1, transmembrane domain"/>
    <property type="match status" value="1"/>
</dbReference>
<evidence type="ECO:0000256" key="6">
    <source>
        <dbReference type="ARBA" id="ARBA00023136"/>
    </source>
</evidence>
<keyword evidence="3" id="KW-0547">Nucleotide-binding</keyword>
<dbReference type="Pfam" id="PF00664">
    <property type="entry name" value="ABC_membrane"/>
    <property type="match status" value="1"/>
</dbReference>
<dbReference type="Pfam" id="PF00005">
    <property type="entry name" value="ABC_tran"/>
    <property type="match status" value="1"/>
</dbReference>
<evidence type="ECO:0000256" key="3">
    <source>
        <dbReference type="ARBA" id="ARBA00022741"/>
    </source>
</evidence>
<evidence type="ECO:0000313" key="11">
    <source>
        <dbReference type="Proteomes" id="UP001166571"/>
    </source>
</evidence>
<dbReference type="PANTHER" id="PTHR24221">
    <property type="entry name" value="ATP-BINDING CASSETTE SUB-FAMILY B"/>
    <property type="match status" value="1"/>
</dbReference>
<dbReference type="InterPro" id="IPR036640">
    <property type="entry name" value="ABC1_TM_sf"/>
</dbReference>
<evidence type="ECO:0000256" key="2">
    <source>
        <dbReference type="ARBA" id="ARBA00022692"/>
    </source>
</evidence>
<keyword evidence="6 7" id="KW-0472">Membrane</keyword>
<reference evidence="10" key="1">
    <citation type="submission" date="2021-08" db="EMBL/GenBank/DDBJ databases">
        <title>Sphingopyxis panaciterrulae sp. nov., isolated from the surface water of the Yellow Sea.</title>
        <authorList>
            <person name="Gao Z."/>
            <person name="Zhang D."/>
            <person name="Zhang A."/>
        </authorList>
    </citation>
    <scope>NUCLEOTIDE SEQUENCE</scope>
    <source>
        <strain evidence="10">XHP0097</strain>
    </source>
</reference>
<feature type="transmembrane region" description="Helical" evidence="7">
    <location>
        <begin position="468"/>
        <end position="489"/>
    </location>
</feature>
<feature type="transmembrane region" description="Helical" evidence="7">
    <location>
        <begin position="279"/>
        <end position="304"/>
    </location>
</feature>
<dbReference type="SMART" id="SM00382">
    <property type="entry name" value="AAA"/>
    <property type="match status" value="1"/>
</dbReference>
<dbReference type="Proteomes" id="UP001166571">
    <property type="component" value="Unassembled WGS sequence"/>
</dbReference>
<evidence type="ECO:0000256" key="5">
    <source>
        <dbReference type="ARBA" id="ARBA00022989"/>
    </source>
</evidence>
<protein>
    <submittedName>
        <fullName evidence="10">ATP-binding cassette domain-containing protein</fullName>
    </submittedName>
</protein>